<dbReference type="Proteomes" id="UP001321520">
    <property type="component" value="Chromosome"/>
</dbReference>
<accession>A0ABY9E8U7</accession>
<dbReference type="InterPro" id="IPR029058">
    <property type="entry name" value="AB_hydrolase_fold"/>
</dbReference>
<protein>
    <submittedName>
        <fullName evidence="4">Alpha/beta hydrolase</fullName>
    </submittedName>
</protein>
<evidence type="ECO:0000313" key="4">
    <source>
        <dbReference type="EMBL" id="WKD48577.1"/>
    </source>
</evidence>
<dbReference type="EMBL" id="CP098023">
    <property type="protein sequence ID" value="WKD48577.1"/>
    <property type="molecule type" value="Genomic_DNA"/>
</dbReference>
<gene>
    <name evidence="4" type="ORF">M8T91_11660</name>
</gene>
<dbReference type="Pfam" id="PF12146">
    <property type="entry name" value="Hydrolase_4"/>
    <property type="match status" value="1"/>
</dbReference>
<evidence type="ECO:0000313" key="5">
    <source>
        <dbReference type="Proteomes" id="UP001321520"/>
    </source>
</evidence>
<proteinExistence type="predicted"/>
<evidence type="ECO:0000256" key="2">
    <source>
        <dbReference type="SAM" id="SignalP"/>
    </source>
</evidence>
<dbReference type="GO" id="GO:0016787">
    <property type="term" value="F:hydrolase activity"/>
    <property type="evidence" value="ECO:0007669"/>
    <property type="project" value="UniProtKB-KW"/>
</dbReference>
<keyword evidence="1 4" id="KW-0378">Hydrolase</keyword>
<dbReference type="SUPFAM" id="SSF53474">
    <property type="entry name" value="alpha/beta-Hydrolases"/>
    <property type="match status" value="1"/>
</dbReference>
<dbReference type="RefSeq" id="WP_301414340.1">
    <property type="nucleotide sequence ID" value="NZ_CP098023.1"/>
</dbReference>
<keyword evidence="5" id="KW-1185">Reference proteome</keyword>
<feature type="domain" description="Serine aminopeptidase S33" evidence="3">
    <location>
        <begin position="220"/>
        <end position="328"/>
    </location>
</feature>
<keyword evidence="2" id="KW-0732">Signal</keyword>
<evidence type="ECO:0000259" key="3">
    <source>
        <dbReference type="Pfam" id="PF12146"/>
    </source>
</evidence>
<dbReference type="PANTHER" id="PTHR43265">
    <property type="entry name" value="ESTERASE ESTD"/>
    <property type="match status" value="1"/>
</dbReference>
<dbReference type="InterPro" id="IPR002471">
    <property type="entry name" value="Pept_S9_AS"/>
</dbReference>
<dbReference type="Gene3D" id="3.40.50.1820">
    <property type="entry name" value="alpha/beta hydrolase"/>
    <property type="match status" value="1"/>
</dbReference>
<sequence>MVLSYLKQVTRGSVFGSLLILVPFDCYASVTNDDPVHQNESITEYSDTDDADGILGNWSGHLQTPAGPLAFVLEIEQKDRRFLARAQSPSQSPEYFPVDTVELVNGKFTFAIDNLNIRFEGGLSRDKKTISGDFAQGPAVMKLKLDREPIEKKLSVRPQTPIPPFDYLAEEVKVLNSKANITLAGTLTRPIGRIKATAVMITGSGPQDRDETILRHRPFAVIADHLAKNGFAVLRLDDRGVGQSTGNFETATSEDFAGDTNSAIQYLKARNDIPPDTIGLIGHSEGGMIAPMVAARRDDLAFAILLAGPGVDIVDLYIEQRSNIFLSMGVKPEKISEIKQLDAIVFEQINRLSDDSEISEETLALMRKVSRLVGVQERNAIELQVEALAKTYTTPWFRYFLKFDPEPYIREIKVPVLAINGSLDAQVTAKQNLAGIQNSLAEVNHNDYRVVELEGLNHLLQTAETGAISEYNQIEETIAPQVLNLISGWLDERFGE</sequence>
<dbReference type="PROSITE" id="PS00708">
    <property type="entry name" value="PRO_ENDOPEP_SER"/>
    <property type="match status" value="1"/>
</dbReference>
<feature type="chain" id="PRO_5045269239" evidence="2">
    <location>
        <begin position="29"/>
        <end position="496"/>
    </location>
</feature>
<dbReference type="InterPro" id="IPR022742">
    <property type="entry name" value="Hydrolase_4"/>
</dbReference>
<reference evidence="4 5" key="1">
    <citation type="submission" date="2022-05" db="EMBL/GenBank/DDBJ databases">
        <title>Microbulbifer sp. nov., isolated from sponge.</title>
        <authorList>
            <person name="Gao L."/>
        </authorList>
    </citation>
    <scope>NUCLEOTIDE SEQUENCE [LARGE SCALE GENOMIC DNA]</scope>
    <source>
        <strain evidence="4 5">MI-G</strain>
    </source>
</reference>
<dbReference type="InterPro" id="IPR053145">
    <property type="entry name" value="AB_hydrolase_Est10"/>
</dbReference>
<evidence type="ECO:0000256" key="1">
    <source>
        <dbReference type="ARBA" id="ARBA00022801"/>
    </source>
</evidence>
<feature type="signal peptide" evidence="2">
    <location>
        <begin position="1"/>
        <end position="28"/>
    </location>
</feature>
<dbReference type="PANTHER" id="PTHR43265:SF1">
    <property type="entry name" value="ESTERASE ESTD"/>
    <property type="match status" value="1"/>
</dbReference>
<organism evidence="4 5">
    <name type="scientific">Microbulbifer spongiae</name>
    <dbReference type="NCBI Taxonomy" id="2944933"/>
    <lineage>
        <taxon>Bacteria</taxon>
        <taxon>Pseudomonadati</taxon>
        <taxon>Pseudomonadota</taxon>
        <taxon>Gammaproteobacteria</taxon>
        <taxon>Cellvibrionales</taxon>
        <taxon>Microbulbiferaceae</taxon>
        <taxon>Microbulbifer</taxon>
    </lineage>
</organism>
<name>A0ABY9E8U7_9GAMM</name>